<dbReference type="InterPro" id="IPR033133">
    <property type="entry name" value="PUM-HD"/>
</dbReference>
<dbReference type="GO" id="GO:0005737">
    <property type="term" value="C:cytoplasm"/>
    <property type="evidence" value="ECO:0000318"/>
    <property type="project" value="GO_Central"/>
</dbReference>
<dbReference type="PROSITE" id="PS50303">
    <property type="entry name" value="PUM_HD"/>
    <property type="match status" value="1"/>
</dbReference>
<keyword evidence="2" id="KW-0810">Translation regulation</keyword>
<organism evidence="8 9">
    <name type="scientific">Ricinus communis</name>
    <name type="common">Castor bean</name>
    <dbReference type="NCBI Taxonomy" id="3988"/>
    <lineage>
        <taxon>Eukaryota</taxon>
        <taxon>Viridiplantae</taxon>
        <taxon>Streptophyta</taxon>
        <taxon>Embryophyta</taxon>
        <taxon>Tracheophyta</taxon>
        <taxon>Spermatophyta</taxon>
        <taxon>Magnoliopsida</taxon>
        <taxon>eudicotyledons</taxon>
        <taxon>Gunneridae</taxon>
        <taxon>Pentapetalae</taxon>
        <taxon>rosids</taxon>
        <taxon>fabids</taxon>
        <taxon>Malpighiales</taxon>
        <taxon>Euphorbiaceae</taxon>
        <taxon>Acalyphoideae</taxon>
        <taxon>Acalypheae</taxon>
        <taxon>Ricinus</taxon>
    </lineage>
</organism>
<protein>
    <recommendedName>
        <fullName evidence="7">PUM-HD domain-containing protein</fullName>
    </recommendedName>
</protein>
<dbReference type="SUPFAM" id="SSF48371">
    <property type="entry name" value="ARM repeat"/>
    <property type="match status" value="1"/>
</dbReference>
<evidence type="ECO:0000256" key="6">
    <source>
        <dbReference type="SAM" id="MobiDB-lite"/>
    </source>
</evidence>
<evidence type="ECO:0000256" key="3">
    <source>
        <dbReference type="ARBA" id="ARBA00022884"/>
    </source>
</evidence>
<dbReference type="STRING" id="3988.B9RJJ0"/>
<dbReference type="AlphaFoldDB" id="B9RJJ0"/>
<dbReference type="InParanoid" id="B9RJJ0"/>
<dbReference type="PROSITE" id="PS50302">
    <property type="entry name" value="PUM"/>
    <property type="match status" value="7"/>
</dbReference>
<feature type="repeat" description="Pumilio" evidence="5">
    <location>
        <begin position="999"/>
        <end position="1034"/>
    </location>
</feature>
<accession>B9RJJ0</accession>
<dbReference type="PANTHER" id="PTHR31132:SF13">
    <property type="entry name" value="N-LYSINE METHYLTRANSFERASE"/>
    <property type="match status" value="1"/>
</dbReference>
<evidence type="ECO:0000256" key="5">
    <source>
        <dbReference type="PROSITE-ProRule" id="PRU00317"/>
    </source>
</evidence>
<feature type="repeat" description="Pumilio" evidence="5">
    <location>
        <begin position="962"/>
        <end position="998"/>
    </location>
</feature>
<dbReference type="GO" id="GO:0003729">
    <property type="term" value="F:mRNA binding"/>
    <property type="evidence" value="ECO:0000318"/>
    <property type="project" value="GO_Central"/>
</dbReference>
<dbReference type="Pfam" id="PF13266">
    <property type="entry name" value="DUF4057"/>
    <property type="match status" value="1"/>
</dbReference>
<feature type="region of interest" description="Disordered" evidence="6">
    <location>
        <begin position="1"/>
        <end position="72"/>
    </location>
</feature>
<dbReference type="GO" id="GO:0010608">
    <property type="term" value="P:post-transcriptional regulation of gene expression"/>
    <property type="evidence" value="ECO:0000318"/>
    <property type="project" value="GO_Central"/>
</dbReference>
<dbReference type="Gene3D" id="1.25.10.10">
    <property type="entry name" value="Leucine-rich Repeat Variant"/>
    <property type="match status" value="1"/>
</dbReference>
<feature type="repeat" description="Pumilio" evidence="5">
    <location>
        <begin position="1035"/>
        <end position="1070"/>
    </location>
</feature>
<dbReference type="InterPro" id="IPR011989">
    <property type="entry name" value="ARM-like"/>
</dbReference>
<proteinExistence type="predicted"/>
<evidence type="ECO:0000256" key="4">
    <source>
        <dbReference type="ARBA" id="ARBA00058490"/>
    </source>
</evidence>
<dbReference type="InterPro" id="IPR033712">
    <property type="entry name" value="Pumilio_RNA-bd"/>
</dbReference>
<dbReference type="GO" id="GO:0006417">
    <property type="term" value="P:regulation of translation"/>
    <property type="evidence" value="ECO:0007669"/>
    <property type="project" value="UniProtKB-KW"/>
</dbReference>
<evidence type="ECO:0000313" key="9">
    <source>
        <dbReference type="Proteomes" id="UP000008311"/>
    </source>
</evidence>
<gene>
    <name evidence="8" type="ORF">RCOM_1034980</name>
</gene>
<keyword evidence="1" id="KW-0677">Repeat</keyword>
<dbReference type="InterPro" id="IPR025131">
    <property type="entry name" value="DUF4057"/>
</dbReference>
<dbReference type="EMBL" id="EQ973783">
    <property type="protein sequence ID" value="EEF48492.1"/>
    <property type="molecule type" value="Genomic_DNA"/>
</dbReference>
<dbReference type="InterPro" id="IPR016024">
    <property type="entry name" value="ARM-type_fold"/>
</dbReference>
<dbReference type="Pfam" id="PF00806">
    <property type="entry name" value="PUF"/>
    <property type="match status" value="8"/>
</dbReference>
<keyword evidence="9" id="KW-1185">Reference proteome</keyword>
<dbReference type="FunFam" id="1.25.10.10:FF:000237">
    <property type="entry name" value="Pumilio homolog 9"/>
    <property type="match status" value="1"/>
</dbReference>
<comment type="function">
    <text evidence="4">Sequence-specific RNA-binding protein that regulates translation and mRNA stability by binding the 3'-UTR of target mRNAs.</text>
</comment>
<evidence type="ECO:0000313" key="8">
    <source>
        <dbReference type="EMBL" id="EEF48492.1"/>
    </source>
</evidence>
<dbReference type="Proteomes" id="UP000008311">
    <property type="component" value="Unassembled WGS sequence"/>
</dbReference>
<evidence type="ECO:0000256" key="1">
    <source>
        <dbReference type="ARBA" id="ARBA00022737"/>
    </source>
</evidence>
<feature type="repeat" description="Pumilio" evidence="5">
    <location>
        <begin position="1107"/>
        <end position="1145"/>
    </location>
</feature>
<feature type="region of interest" description="Disordered" evidence="6">
    <location>
        <begin position="127"/>
        <end position="159"/>
    </location>
</feature>
<name>B9RJJ0_RICCO</name>
<keyword evidence="3" id="KW-0694">RNA-binding</keyword>
<feature type="repeat" description="Pumilio" evidence="5">
    <location>
        <begin position="887"/>
        <end position="922"/>
    </location>
</feature>
<evidence type="ECO:0000259" key="7">
    <source>
        <dbReference type="PROSITE" id="PS50303"/>
    </source>
</evidence>
<dbReference type="InterPro" id="IPR001313">
    <property type="entry name" value="Pumilio_RNA-bd_rpt"/>
</dbReference>
<dbReference type="eggNOG" id="KOG2049">
    <property type="taxonomic scope" value="Eukaryota"/>
</dbReference>
<reference evidence="9" key="1">
    <citation type="journal article" date="2010" name="Nat. Biotechnol.">
        <title>Draft genome sequence of the oilseed species Ricinus communis.</title>
        <authorList>
            <person name="Chan A.P."/>
            <person name="Crabtree J."/>
            <person name="Zhao Q."/>
            <person name="Lorenzi H."/>
            <person name="Orvis J."/>
            <person name="Puiu D."/>
            <person name="Melake-Berhan A."/>
            <person name="Jones K.M."/>
            <person name="Redman J."/>
            <person name="Chen G."/>
            <person name="Cahoon E.B."/>
            <person name="Gedil M."/>
            <person name="Stanke M."/>
            <person name="Haas B.J."/>
            <person name="Wortman J.R."/>
            <person name="Fraser-Liggett C.M."/>
            <person name="Ravel J."/>
            <person name="Rabinowicz P.D."/>
        </authorList>
    </citation>
    <scope>NUCLEOTIDE SEQUENCE [LARGE SCALE GENOMIC DNA]</scope>
    <source>
        <strain evidence="9">cv. Hale</strain>
    </source>
</reference>
<dbReference type="PANTHER" id="PTHR31132">
    <property type="entry name" value="N-LYSINE METHYLTRANSFERASE"/>
    <property type="match status" value="1"/>
</dbReference>
<feature type="compositionally biased region" description="Basic residues" evidence="6">
    <location>
        <begin position="1"/>
        <end position="11"/>
    </location>
</feature>
<feature type="domain" description="PUM-HD" evidence="7">
    <location>
        <begin position="865"/>
        <end position="1204"/>
    </location>
</feature>
<dbReference type="CDD" id="cd07920">
    <property type="entry name" value="Pumilio"/>
    <property type="match status" value="1"/>
</dbReference>
<evidence type="ECO:0000256" key="2">
    <source>
        <dbReference type="ARBA" id="ARBA00022845"/>
    </source>
</evidence>
<feature type="repeat" description="Pumilio" evidence="5">
    <location>
        <begin position="923"/>
        <end position="959"/>
    </location>
</feature>
<feature type="repeat" description="Pumilio" evidence="5">
    <location>
        <begin position="1071"/>
        <end position="1106"/>
    </location>
</feature>
<dbReference type="SMART" id="SM00025">
    <property type="entry name" value="Pumilio"/>
    <property type="match status" value="8"/>
</dbReference>
<sequence length="1204" mass="133875">MERTTPVRKPHTSTADLLTWSEIPPADSPAVGSAPRSAARSHQPSDGISKVVFGGQVTDEEAENLNKRKPCSGYKMKEMTGSGIFVANGENDPSESGGANATPNSRTGLRMYQQALAGISHISFAEEESVSPKKPTTLPEVAKQRELSGTLESEAEREAKLKKQLSDAKCKELSGHDIFAPPPEILPRPTTVRALALKESIELGEPAPHDPAGGQLSTGEPVMKTAKKIYDKKFNELSGNDIFKGDVPPSSAEKSLSVAKLREISGNDIFADGKAEHRDYLGGVRKPPGGESSIALALTCHPALWTILIGLIAVLVRCHGDLFGNVVMRECCEESVYKVPTQLLHCNGSSVNSLSNRPYGLTPPPHSKNKNKSNPLFTYKQYSNPSLSLSTTTTTTTTITPQIPERLNKCLMMGKLAERDKWIVEKMKRGEGEVFNEVPNVQYFGPSHQQRQKPSSLSGSFSNGFCCLPEDGSLFATTERDDRINILMKKHDDGDFFHDVSNVPYFNLQQQQQQRQQQQKFLLSSGSSPVSRVSLQSPSECSSSSSSSLIFPNGLASPDNGSYYMNGFCFDSKSPDASYKMNARLVDEMGLSQSFCGLSIKEEHNSGSTEMKEFGFGGFNDLSLDGHLGYNVKKHGGSYGGSNNKGAFDIEGFQSSPHGVYDDGNHTFSGGFEKDAFVPMGSPLVAHNQTRTNDLYSGSCWYNNQSDYLLEQRGNWSDRGIQSQNSYFTGTCLNDPSVFPQHYKLDSNGGRGVIDSMGAFQSLHHKLDMNVSDPVYRSLMLKEMMRAIKNNEHSLMSMKGTEAMEAFSCEDSYIIQGKVLNHVSNKECEPLSRDNMNSLNEIPFQNFRGKSIRLDNCILNGESWENDPRISSYSPLPEVPSINSLSEVQGKIYLMAQDQNGCRWLQRIFDEGTSQDIQIIFNEIIDHVVELMLKPFGNYVIQKFLDVCNEEQRLQIVFMVTEEPGQLLRICLNTYGTRAVQKLIETLKTRQQISFVVMALRPGFLDLVKDQNGNHVIQRCLQCLHNDDNKFIFDAAAKFSVQIATHRHGCCVMQRCITHSTGKHREKLITEISKNALLLAQDPFGNYVVQYIVELKNPSAAVNLLSQFRRHYVHLSMQKFSSHVVEKCLKHLEESREQIVHELISVSRFEQLLQDPFANYVIQSALAVTKGPLRASLVAAVRPHVILRTNPYSKRIFSRNLLKK</sequence>